<dbReference type="SUPFAM" id="SSF53448">
    <property type="entry name" value="Nucleotide-diphospho-sugar transferases"/>
    <property type="match status" value="1"/>
</dbReference>
<keyword evidence="6" id="KW-0460">Magnesium</keyword>
<evidence type="ECO:0000313" key="13">
    <source>
        <dbReference type="Proteomes" id="UP000001409"/>
    </source>
</evidence>
<dbReference type="PANTHER" id="PTHR48090">
    <property type="entry name" value="UNDECAPRENYL-PHOSPHATE 4-DEOXY-4-FORMAMIDO-L-ARABINOSE TRANSFERASE-RELATED"/>
    <property type="match status" value="1"/>
</dbReference>
<dbReference type="InterPro" id="IPR001173">
    <property type="entry name" value="Glyco_trans_2-like"/>
</dbReference>
<name>Q8FQF0_COREF</name>
<keyword evidence="13" id="KW-1185">Reference proteome</keyword>
<keyword evidence="4" id="KW-0328">Glycosyltransferase</keyword>
<dbReference type="RefSeq" id="WP_006769871.1">
    <property type="nucleotide sequence ID" value="NC_004369.1"/>
</dbReference>
<comment type="similarity">
    <text evidence="3">Belongs to the glycosyltransferase 2 family.</text>
</comment>
<protein>
    <recommendedName>
        <fullName evidence="8">Glucosyl-3-phosphoglycerate synthase</fullName>
        <ecNumber evidence="7">2.4.1.266</ecNumber>
    </recommendedName>
</protein>
<dbReference type="PANTHER" id="PTHR48090:SF10">
    <property type="entry name" value="GLUCOSYL-3-PHOSPHOGLYCERATE SYNTHASE"/>
    <property type="match status" value="1"/>
</dbReference>
<evidence type="ECO:0000256" key="4">
    <source>
        <dbReference type="ARBA" id="ARBA00022676"/>
    </source>
</evidence>
<sequence length="246" mass="26043">MSSISVVIPALNEAPTVAGVVEAALADNPDEVIVIDADSTDATAVNARRAGATVYNWREILPAVPTRPGKGESLWRGVEAARGEIVVFVDADLTSLRPGMVRALAAPFTDPGIHLVKADYLRSFGDRPTGGGRVTELTAKPLLRLLFPELAHIRQPLGGEYAIRRATARALPFVAGYGVEAGLLIDVATTHGVQSIGQVDLGRRCHDHQPLSALAGMAEVVAAIILQRSGRDVPINQRDPLDSLPC</sequence>
<reference evidence="12 13" key="1">
    <citation type="journal article" date="2003" name="Genome Res.">
        <title>Comparative complete genome sequence analysis of the amino acid replacements responsible for the thermostability of Corynebacterium efficiens.</title>
        <authorList>
            <person name="Nishio Y."/>
            <person name="Nakamura Y."/>
            <person name="Kawarabayasi Y."/>
            <person name="Usuda Y."/>
            <person name="Kimura E."/>
            <person name="Sugimoto S."/>
            <person name="Matsui K."/>
            <person name="Yamagishi A."/>
            <person name="Kikuchi H."/>
            <person name="Ikeo K."/>
            <person name="Gojobori T."/>
        </authorList>
    </citation>
    <scope>NUCLEOTIDE SEQUENCE [LARGE SCALE GENOMIC DNA]</scope>
    <source>
        <strain evidence="13">DSM 44549 / YS-314 / AJ 12310 / JCM 11189 / NBRC 100395</strain>
    </source>
</reference>
<dbReference type="Proteomes" id="UP000001409">
    <property type="component" value="Chromosome"/>
</dbReference>
<dbReference type="OrthoDB" id="5011697at2"/>
<comment type="cofactor">
    <cofactor evidence="1">
        <name>Mn(2+)</name>
        <dbReference type="ChEBI" id="CHEBI:29035"/>
    </cofactor>
</comment>
<dbReference type="NCBIfam" id="NF010496">
    <property type="entry name" value="PRK13915.1"/>
    <property type="match status" value="1"/>
</dbReference>
<dbReference type="GO" id="GO:0016757">
    <property type="term" value="F:glycosyltransferase activity"/>
    <property type="evidence" value="ECO:0007669"/>
    <property type="project" value="UniProtKB-KW"/>
</dbReference>
<dbReference type="Gene3D" id="3.90.550.10">
    <property type="entry name" value="Spore Coat Polysaccharide Biosynthesis Protein SpsA, Chain A"/>
    <property type="match status" value="1"/>
</dbReference>
<proteinExistence type="inferred from homology"/>
<evidence type="ECO:0000256" key="3">
    <source>
        <dbReference type="ARBA" id="ARBA00006739"/>
    </source>
</evidence>
<evidence type="ECO:0000256" key="7">
    <source>
        <dbReference type="ARBA" id="ARBA00039022"/>
    </source>
</evidence>
<comment type="catalytic activity">
    <reaction evidence="10">
        <text>an NDP-alpha-D-glucose + (2R)-3-phosphoglycerate = (2R)-2-O-(alpha-D-glucopyranosyl)-3-phospho-glycerate + a ribonucleoside 5'-diphosphate + H(+)</text>
        <dbReference type="Rhea" id="RHEA:47244"/>
        <dbReference type="ChEBI" id="CHEBI:15378"/>
        <dbReference type="ChEBI" id="CHEBI:57930"/>
        <dbReference type="ChEBI" id="CHEBI:58272"/>
        <dbReference type="ChEBI" id="CHEBI:62600"/>
        <dbReference type="ChEBI" id="CHEBI:76533"/>
        <dbReference type="EC" id="2.4.1.266"/>
    </reaction>
    <physiologicalReaction direction="left-to-right" evidence="10">
        <dbReference type="Rhea" id="RHEA:47245"/>
    </physiologicalReaction>
</comment>
<evidence type="ECO:0000256" key="10">
    <source>
        <dbReference type="ARBA" id="ARBA00048997"/>
    </source>
</evidence>
<accession>C8NMR8</accession>
<dbReference type="KEGG" id="cef:CE1169"/>
<evidence type="ECO:0000256" key="9">
    <source>
        <dbReference type="ARBA" id="ARBA00048689"/>
    </source>
</evidence>
<organism evidence="12 13">
    <name type="scientific">Corynebacterium efficiens (strain DSM 44549 / YS-314 / AJ 12310 / JCM 11189 / NBRC 100395)</name>
    <dbReference type="NCBI Taxonomy" id="196164"/>
    <lineage>
        <taxon>Bacteria</taxon>
        <taxon>Bacillati</taxon>
        <taxon>Actinomycetota</taxon>
        <taxon>Actinomycetes</taxon>
        <taxon>Mycobacteriales</taxon>
        <taxon>Corynebacteriaceae</taxon>
        <taxon>Corynebacterium</taxon>
    </lineage>
</organism>
<dbReference type="STRING" id="196164.gene:10741577"/>
<evidence type="ECO:0000259" key="11">
    <source>
        <dbReference type="Pfam" id="PF00535"/>
    </source>
</evidence>
<dbReference type="HOGENOM" id="CLU_053119_0_0_11"/>
<accession>Q8FQF0</accession>
<evidence type="ECO:0000313" key="12">
    <source>
        <dbReference type="EMBL" id="BAC17979.1"/>
    </source>
</evidence>
<comment type="catalytic activity">
    <reaction evidence="9">
        <text>(2R)-3-phosphoglycerate + UDP-alpha-D-glucose = (2R)-2-O-(alpha-D-glucopyranosyl)-3-phospho-glycerate + UDP + H(+)</text>
        <dbReference type="Rhea" id="RHEA:31319"/>
        <dbReference type="ChEBI" id="CHEBI:15378"/>
        <dbReference type="ChEBI" id="CHEBI:58223"/>
        <dbReference type="ChEBI" id="CHEBI:58272"/>
        <dbReference type="ChEBI" id="CHEBI:58885"/>
        <dbReference type="ChEBI" id="CHEBI:62600"/>
        <dbReference type="EC" id="2.4.1.266"/>
    </reaction>
    <physiologicalReaction direction="left-to-right" evidence="9">
        <dbReference type="Rhea" id="RHEA:31320"/>
    </physiologicalReaction>
</comment>
<evidence type="ECO:0000256" key="8">
    <source>
        <dbReference type="ARBA" id="ARBA00040894"/>
    </source>
</evidence>
<feature type="domain" description="Glycosyltransferase 2-like" evidence="11">
    <location>
        <begin position="5"/>
        <end position="129"/>
    </location>
</feature>
<dbReference type="EMBL" id="BA000035">
    <property type="protein sequence ID" value="BAC17979.1"/>
    <property type="molecule type" value="Genomic_DNA"/>
</dbReference>
<evidence type="ECO:0000256" key="5">
    <source>
        <dbReference type="ARBA" id="ARBA00022679"/>
    </source>
</evidence>
<comment type="cofactor">
    <cofactor evidence="2">
        <name>Mg(2+)</name>
        <dbReference type="ChEBI" id="CHEBI:18420"/>
    </cofactor>
</comment>
<dbReference type="AlphaFoldDB" id="Q8FQF0"/>
<dbReference type="Pfam" id="PF00535">
    <property type="entry name" value="Glycos_transf_2"/>
    <property type="match status" value="1"/>
</dbReference>
<evidence type="ECO:0000256" key="6">
    <source>
        <dbReference type="ARBA" id="ARBA00022842"/>
    </source>
</evidence>
<dbReference type="InterPro" id="IPR050256">
    <property type="entry name" value="Glycosyltransferase_2"/>
</dbReference>
<dbReference type="eggNOG" id="COG1215">
    <property type="taxonomic scope" value="Bacteria"/>
</dbReference>
<dbReference type="InterPro" id="IPR029044">
    <property type="entry name" value="Nucleotide-diphossugar_trans"/>
</dbReference>
<evidence type="ECO:0000256" key="2">
    <source>
        <dbReference type="ARBA" id="ARBA00001946"/>
    </source>
</evidence>
<dbReference type="EC" id="2.4.1.266" evidence="7"/>
<dbReference type="CDD" id="cd04179">
    <property type="entry name" value="DPM_DPG-synthase_like"/>
    <property type="match status" value="1"/>
</dbReference>
<evidence type="ECO:0000256" key="1">
    <source>
        <dbReference type="ARBA" id="ARBA00001936"/>
    </source>
</evidence>
<keyword evidence="5" id="KW-0808">Transferase</keyword>